<feature type="transmembrane region" description="Helical" evidence="2">
    <location>
        <begin position="228"/>
        <end position="248"/>
    </location>
</feature>
<feature type="region of interest" description="Disordered" evidence="1">
    <location>
        <begin position="376"/>
        <end position="397"/>
    </location>
</feature>
<evidence type="ECO:0000256" key="2">
    <source>
        <dbReference type="SAM" id="Phobius"/>
    </source>
</evidence>
<evidence type="ECO:0008006" key="5">
    <source>
        <dbReference type="Google" id="ProtNLM"/>
    </source>
</evidence>
<name>A0A124DZM0_9MYCO</name>
<protein>
    <recommendedName>
        <fullName evidence="5">DUF2637 domain-containing protein</fullName>
    </recommendedName>
</protein>
<keyword evidence="2" id="KW-0472">Membrane</keyword>
<gene>
    <name evidence="3" type="ORF">RMCB_1894</name>
</gene>
<evidence type="ECO:0000313" key="3">
    <source>
        <dbReference type="EMBL" id="GAS87798.1"/>
    </source>
</evidence>
<organism evidence="3 4">
    <name type="scientific">Mycolicibacterium brisbanense</name>
    <dbReference type="NCBI Taxonomy" id="146020"/>
    <lineage>
        <taxon>Bacteria</taxon>
        <taxon>Bacillati</taxon>
        <taxon>Actinomycetota</taxon>
        <taxon>Actinomycetes</taxon>
        <taxon>Mycobacteriales</taxon>
        <taxon>Mycobacteriaceae</taxon>
        <taxon>Mycolicibacterium</taxon>
    </lineage>
</organism>
<accession>A0A124DZM0</accession>
<keyword evidence="4" id="KW-1185">Reference proteome</keyword>
<reference evidence="4" key="2">
    <citation type="submission" date="2016-02" db="EMBL/GenBank/DDBJ databases">
        <title>Draft genome sequence of five rapidly growing Mycobacterium species.</title>
        <authorList>
            <person name="Katahira K."/>
            <person name="Gotou Y."/>
            <person name="Iida K."/>
            <person name="Ogura Y."/>
            <person name="Hayashi T."/>
        </authorList>
    </citation>
    <scope>NUCLEOTIDE SEQUENCE [LARGE SCALE GENOMIC DNA]</scope>
    <source>
        <strain evidence="4">JCM15654</strain>
    </source>
</reference>
<sequence length="397" mass="43187">MTAPTALDEQATYQDRDTRDEAAGNSAAPDREREVPAIANTSEEHRKVLAQAKNEVTRIRYAVDVLGGPQPAEVVAWLSHYGHTVALRKVAPEVKAYRDAHGSDVSAARVGNGTEPTPIAFAVQRNAPAADSAFDHHPNIDPSARTPSRDTGHAPLEQRTPWVAFACYAVAAVSMTVSLNTSWRFFDLVLHIPTANAERWIMFAVAELALFVCGAGMAVNVHRTGHPGSFRTVVWSMCAAMAYMAWAMSSPGEALGRILLGPVLGTVMLHLGLGLELRTHHQDAGVAARIGRELRERFLGRLGLGDDGRDAAQRTRDRKAYRAATLSRPHRYPWSRAAKLERALVASGVADDESLRQRMLARLAVLQHAHELAGLTQNSPWQSSTPRGATEQPTTMP</sequence>
<evidence type="ECO:0000313" key="4">
    <source>
        <dbReference type="Proteomes" id="UP000069620"/>
    </source>
</evidence>
<reference evidence="4" key="1">
    <citation type="journal article" date="2016" name="Genome Announc.">
        <title>Draft Genome Sequences of Five Rapidly Growing Mycobacterium Species, M. thermoresistibile, M. fortuitum subsp. acetamidolyticum, M. canariasense, M. brisbanense, and M. novocastrense.</title>
        <authorList>
            <person name="Katahira K."/>
            <person name="Ogura Y."/>
            <person name="Gotoh Y."/>
            <person name="Hayashi T."/>
        </authorList>
    </citation>
    <scope>NUCLEOTIDE SEQUENCE [LARGE SCALE GENOMIC DNA]</scope>
    <source>
        <strain evidence="4">JCM15654</strain>
    </source>
</reference>
<feature type="transmembrane region" description="Helical" evidence="2">
    <location>
        <begin position="162"/>
        <end position="180"/>
    </location>
</feature>
<feature type="region of interest" description="Disordered" evidence="1">
    <location>
        <begin position="132"/>
        <end position="154"/>
    </location>
</feature>
<keyword evidence="2" id="KW-1133">Transmembrane helix</keyword>
<feature type="region of interest" description="Disordered" evidence="1">
    <location>
        <begin position="1"/>
        <end position="43"/>
    </location>
</feature>
<dbReference type="AlphaFoldDB" id="A0A124DZM0"/>
<comment type="caution">
    <text evidence="3">The sequence shown here is derived from an EMBL/GenBank/DDBJ whole genome shotgun (WGS) entry which is preliminary data.</text>
</comment>
<dbReference type="EMBL" id="BCSX01000020">
    <property type="protein sequence ID" value="GAS87798.1"/>
    <property type="molecule type" value="Genomic_DNA"/>
</dbReference>
<proteinExistence type="predicted"/>
<dbReference type="Proteomes" id="UP000069620">
    <property type="component" value="Unassembled WGS sequence"/>
</dbReference>
<dbReference type="RefSeq" id="WP_234792058.1">
    <property type="nucleotide sequence ID" value="NZ_BCSX01000020.1"/>
</dbReference>
<dbReference type="STRING" id="146020.RMCB_1894"/>
<feature type="transmembrane region" description="Helical" evidence="2">
    <location>
        <begin position="200"/>
        <end position="221"/>
    </location>
</feature>
<keyword evidence="2" id="KW-0812">Transmembrane</keyword>
<feature type="transmembrane region" description="Helical" evidence="2">
    <location>
        <begin position="254"/>
        <end position="273"/>
    </location>
</feature>
<evidence type="ECO:0000256" key="1">
    <source>
        <dbReference type="SAM" id="MobiDB-lite"/>
    </source>
</evidence>